<reference evidence="2 3" key="2">
    <citation type="submission" date="2013-02" db="EMBL/GenBank/DDBJ databases">
        <title>The Genome Sequence of Plasmodium falciparum Tanzania (2000708).</title>
        <authorList>
            <consortium name="The Broad Institute Genome Sequencing Platform"/>
            <consortium name="The Broad Institute Genome Sequencing Center for Infectious Disease"/>
            <person name="Neafsey D."/>
            <person name="Cheeseman I."/>
            <person name="Volkman S."/>
            <person name="Adams J."/>
            <person name="Walker B."/>
            <person name="Young S.K."/>
            <person name="Zeng Q."/>
            <person name="Gargeya S."/>
            <person name="Fitzgerald M."/>
            <person name="Haas B."/>
            <person name="Abouelleil A."/>
            <person name="Alvarado L."/>
            <person name="Arachchi H.M."/>
            <person name="Berlin A.M."/>
            <person name="Chapman S.B."/>
            <person name="Dewar J."/>
            <person name="Goldberg J."/>
            <person name="Griggs A."/>
            <person name="Gujja S."/>
            <person name="Hansen M."/>
            <person name="Howarth C."/>
            <person name="Imamovic A."/>
            <person name="Larimer J."/>
            <person name="McCowan C."/>
            <person name="Murphy C."/>
            <person name="Neiman D."/>
            <person name="Pearson M."/>
            <person name="Priest M."/>
            <person name="Roberts A."/>
            <person name="Saif S."/>
            <person name="Shea T."/>
            <person name="Sisk P."/>
            <person name="Sykes S."/>
            <person name="Wortman J."/>
            <person name="Nusbaum C."/>
            <person name="Birren B."/>
        </authorList>
    </citation>
    <scope>NUCLEOTIDE SEQUENCE [LARGE SCALE GENOMIC DNA]</scope>
    <source>
        <strain evidence="3">Tanzania (2000708)</strain>
    </source>
</reference>
<dbReference type="Proteomes" id="UP000030708">
    <property type="component" value="Unassembled WGS sequence"/>
</dbReference>
<gene>
    <name evidence="2" type="ORF">PFTANZ_01802</name>
</gene>
<feature type="domain" description="Plasmodium falciparum erythrocyte membrane protein 1 acidic terminal segment" evidence="1">
    <location>
        <begin position="5"/>
        <end position="80"/>
    </location>
</feature>
<proteinExistence type="predicted"/>
<dbReference type="AlphaFoldDB" id="A0A024W9S8"/>
<reference evidence="2 3" key="1">
    <citation type="submission" date="2013-02" db="EMBL/GenBank/DDBJ databases">
        <title>The Genome Annotation of Plasmodium falciparum Tanzania (2000708).</title>
        <authorList>
            <consortium name="The Broad Institute Genome Sequencing Platform"/>
            <consortium name="The Broad Institute Genome Sequencing Center for Infectious Disease"/>
            <person name="Neafsey D."/>
            <person name="Hoffman S."/>
            <person name="Volkman S."/>
            <person name="Rosenthal P."/>
            <person name="Walker B."/>
            <person name="Young S.K."/>
            <person name="Zeng Q."/>
            <person name="Gargeya S."/>
            <person name="Fitzgerald M."/>
            <person name="Haas B."/>
            <person name="Abouelleil A."/>
            <person name="Allen A.W."/>
            <person name="Alvarado L."/>
            <person name="Arachchi H.M."/>
            <person name="Berlin A.M."/>
            <person name="Chapman S.B."/>
            <person name="Gainer-Dewar J."/>
            <person name="Goldberg J."/>
            <person name="Griggs A."/>
            <person name="Gujja S."/>
            <person name="Hansen M."/>
            <person name="Howarth C."/>
            <person name="Imamovic A."/>
            <person name="Ireland A."/>
            <person name="Larimer J."/>
            <person name="McCowan C."/>
            <person name="Murphy C."/>
            <person name="Pearson M."/>
            <person name="Poon T.W."/>
            <person name="Priest M."/>
            <person name="Roberts A."/>
            <person name="Saif S."/>
            <person name="Shea T."/>
            <person name="Sisk P."/>
            <person name="Sykes S."/>
            <person name="Wortman J."/>
            <person name="Nusbaum C."/>
            <person name="Birren B."/>
        </authorList>
    </citation>
    <scope>NUCLEOTIDE SEQUENCE [LARGE SCALE GENOMIC DNA]</scope>
    <source>
        <strain evidence="3">Tanzania (2000708)</strain>
    </source>
</reference>
<evidence type="ECO:0000313" key="2">
    <source>
        <dbReference type="EMBL" id="ETW37457.1"/>
    </source>
</evidence>
<sequence length="93" mass="11177">MLLNYLQHKKPKLRRTKLFRVIVIPQNDYDMPTARSPNRYVPYSSDRYKGKTYIYMKGEETDHYSYVRDISSSDIISSSENMKNWILMIYISI</sequence>
<organism evidence="2 3">
    <name type="scientific">Plasmodium falciparum Tanzania</name>
    <name type="common">2000708</name>
    <dbReference type="NCBI Taxonomy" id="1036725"/>
    <lineage>
        <taxon>Eukaryota</taxon>
        <taxon>Sar</taxon>
        <taxon>Alveolata</taxon>
        <taxon>Apicomplexa</taxon>
        <taxon>Aconoidasida</taxon>
        <taxon>Haemosporida</taxon>
        <taxon>Plasmodiidae</taxon>
        <taxon>Plasmodium</taxon>
        <taxon>Plasmodium (Laverania)</taxon>
    </lineage>
</organism>
<evidence type="ECO:0000313" key="3">
    <source>
        <dbReference type="Proteomes" id="UP000030708"/>
    </source>
</evidence>
<protein>
    <recommendedName>
        <fullName evidence="1">Plasmodium falciparum erythrocyte membrane protein 1 acidic terminal segment domain-containing protein</fullName>
    </recommendedName>
</protein>
<accession>A0A024W9S8</accession>
<dbReference type="EMBL" id="KI926360">
    <property type="protein sequence ID" value="ETW37457.1"/>
    <property type="molecule type" value="Genomic_DNA"/>
</dbReference>
<dbReference type="Pfam" id="PF15445">
    <property type="entry name" value="ATS"/>
    <property type="match status" value="1"/>
</dbReference>
<evidence type="ECO:0000259" key="1">
    <source>
        <dbReference type="Pfam" id="PF15445"/>
    </source>
</evidence>
<name>A0A024W9S8_PLAFA</name>
<dbReference type="InterPro" id="IPR029211">
    <property type="entry name" value="PfEMP1_ATS"/>
</dbReference>